<comment type="caution">
    <text evidence="1">The sequence shown here is derived from an EMBL/GenBank/DDBJ whole genome shotgun (WGS) entry which is preliminary data.</text>
</comment>
<proteinExistence type="predicted"/>
<reference evidence="1" key="1">
    <citation type="submission" date="2020-06" db="EMBL/GenBank/DDBJ databases">
        <authorList>
            <person name="Li T."/>
            <person name="Hu X."/>
            <person name="Zhang T."/>
            <person name="Song X."/>
            <person name="Zhang H."/>
            <person name="Dai N."/>
            <person name="Sheng W."/>
            <person name="Hou X."/>
            <person name="Wei L."/>
        </authorList>
    </citation>
    <scope>NUCLEOTIDE SEQUENCE</scope>
    <source>
        <strain evidence="1">3651</strain>
        <tissue evidence="1">Leaf</tissue>
    </source>
</reference>
<sequence length="198" mass="21478">MLFGTPKVGCCFGGLFHRSLLNPLVVLFQPLGVPLLLVLFQASSSPYQSSGFRSSPYSFCYLFLGHFKLATAIELQFKQLNTFFRWQMSSSRFQPVGQSLFCPSNPNSRSALTSRSNKLGAIRSVKRVFKLALRKSGQVERAETSGSTITEGPSGSTFYLSGCSGNLKHLFVFIPPVGGLSGPADISSFGPGEKVSVF</sequence>
<name>A0AAE2CAP4_9LAMI</name>
<evidence type="ECO:0000313" key="2">
    <source>
        <dbReference type="Proteomes" id="UP001293254"/>
    </source>
</evidence>
<gene>
    <name evidence="1" type="ORF">Salat_2621800</name>
</gene>
<dbReference type="EMBL" id="JACGWO010000011">
    <property type="protein sequence ID" value="KAK4415146.1"/>
    <property type="molecule type" value="Genomic_DNA"/>
</dbReference>
<dbReference type="Proteomes" id="UP001293254">
    <property type="component" value="Unassembled WGS sequence"/>
</dbReference>
<reference evidence="1" key="2">
    <citation type="journal article" date="2024" name="Plant">
        <title>Genomic evolution and insights into agronomic trait innovations of Sesamum species.</title>
        <authorList>
            <person name="Miao H."/>
            <person name="Wang L."/>
            <person name="Qu L."/>
            <person name="Liu H."/>
            <person name="Sun Y."/>
            <person name="Le M."/>
            <person name="Wang Q."/>
            <person name="Wei S."/>
            <person name="Zheng Y."/>
            <person name="Lin W."/>
            <person name="Duan Y."/>
            <person name="Cao H."/>
            <person name="Xiong S."/>
            <person name="Wang X."/>
            <person name="Wei L."/>
            <person name="Li C."/>
            <person name="Ma Q."/>
            <person name="Ju M."/>
            <person name="Zhao R."/>
            <person name="Li G."/>
            <person name="Mu C."/>
            <person name="Tian Q."/>
            <person name="Mei H."/>
            <person name="Zhang T."/>
            <person name="Gao T."/>
            <person name="Zhang H."/>
        </authorList>
    </citation>
    <scope>NUCLEOTIDE SEQUENCE</scope>
    <source>
        <strain evidence="1">3651</strain>
    </source>
</reference>
<dbReference type="AlphaFoldDB" id="A0AAE2CAP4"/>
<evidence type="ECO:0000313" key="1">
    <source>
        <dbReference type="EMBL" id="KAK4415146.1"/>
    </source>
</evidence>
<protein>
    <submittedName>
        <fullName evidence="1">Uncharacterized protein</fullName>
    </submittedName>
</protein>
<organism evidence="1 2">
    <name type="scientific">Sesamum alatum</name>
    <dbReference type="NCBI Taxonomy" id="300844"/>
    <lineage>
        <taxon>Eukaryota</taxon>
        <taxon>Viridiplantae</taxon>
        <taxon>Streptophyta</taxon>
        <taxon>Embryophyta</taxon>
        <taxon>Tracheophyta</taxon>
        <taxon>Spermatophyta</taxon>
        <taxon>Magnoliopsida</taxon>
        <taxon>eudicotyledons</taxon>
        <taxon>Gunneridae</taxon>
        <taxon>Pentapetalae</taxon>
        <taxon>asterids</taxon>
        <taxon>lamiids</taxon>
        <taxon>Lamiales</taxon>
        <taxon>Pedaliaceae</taxon>
        <taxon>Sesamum</taxon>
    </lineage>
</organism>
<keyword evidence="2" id="KW-1185">Reference proteome</keyword>
<accession>A0AAE2CAP4</accession>